<dbReference type="RefSeq" id="WP_348864166.1">
    <property type="nucleotide sequence ID" value="NZ_JBEAAL010000020.1"/>
</dbReference>
<organism evidence="1 2">
    <name type="scientific">Neorhizobium phenanthreniclasticum</name>
    <dbReference type="NCBI Taxonomy" id="3157917"/>
    <lineage>
        <taxon>Bacteria</taxon>
        <taxon>Pseudomonadati</taxon>
        <taxon>Pseudomonadota</taxon>
        <taxon>Alphaproteobacteria</taxon>
        <taxon>Hyphomicrobiales</taxon>
        <taxon>Rhizobiaceae</taxon>
        <taxon>Rhizobium/Agrobacterium group</taxon>
        <taxon>Neorhizobium</taxon>
    </lineage>
</organism>
<name>A0ABV0M7H7_9HYPH</name>
<keyword evidence="2" id="KW-1185">Reference proteome</keyword>
<comment type="caution">
    <text evidence="1">The sequence shown here is derived from an EMBL/GenBank/DDBJ whole genome shotgun (WGS) entry which is preliminary data.</text>
</comment>
<protein>
    <submittedName>
        <fullName evidence="1">Uncharacterized protein</fullName>
    </submittedName>
</protein>
<evidence type="ECO:0000313" key="1">
    <source>
        <dbReference type="EMBL" id="MEQ1407792.1"/>
    </source>
</evidence>
<dbReference type="Proteomes" id="UP001496627">
    <property type="component" value="Unassembled WGS sequence"/>
</dbReference>
<proteinExistence type="predicted"/>
<dbReference type="EMBL" id="JBEAAL010000020">
    <property type="protein sequence ID" value="MEQ1407792.1"/>
    <property type="molecule type" value="Genomic_DNA"/>
</dbReference>
<evidence type="ECO:0000313" key="2">
    <source>
        <dbReference type="Proteomes" id="UP001496627"/>
    </source>
</evidence>
<sequence length="86" mass="9370">MHLSIGTDPPIFRGMIQNHAPTASAMTADELHSLQKTFDAICEQRGLIKGSSSAANVARELVDLYRSGIRDRRQLVSMLTGDGVFP</sequence>
<accession>A0ABV0M7H7</accession>
<reference evidence="1 2" key="1">
    <citation type="submission" date="2024-05" db="EMBL/GenBank/DDBJ databases">
        <title>Neorhizobium sp. Rsf11, a plant growth promoting and heavy metal resistant PAH-degrader.</title>
        <authorList>
            <person name="Golubev S.N."/>
            <person name="Muratova A.Y."/>
            <person name="Markelova M.I."/>
        </authorList>
    </citation>
    <scope>NUCLEOTIDE SEQUENCE [LARGE SCALE GENOMIC DNA]</scope>
    <source>
        <strain evidence="1 2">Rsf11</strain>
    </source>
</reference>
<gene>
    <name evidence="1" type="ORF">ABK249_22995</name>
</gene>